<dbReference type="InterPro" id="IPR002182">
    <property type="entry name" value="NB-ARC"/>
</dbReference>
<comment type="caution">
    <text evidence="2">The sequence shown here is derived from an EMBL/GenBank/DDBJ whole genome shotgun (WGS) entry which is preliminary data.</text>
</comment>
<reference evidence="2" key="1">
    <citation type="submission" date="2020-03" db="EMBL/GenBank/DDBJ databases">
        <title>Draft Genome Sequence of Cylindrodendrum hubeiense.</title>
        <authorList>
            <person name="Buettner E."/>
            <person name="Kellner H."/>
        </authorList>
    </citation>
    <scope>NUCLEOTIDE SEQUENCE</scope>
    <source>
        <strain evidence="2">IHI 201604</strain>
    </source>
</reference>
<dbReference type="SUPFAM" id="SSF53474">
    <property type="entry name" value="alpha/beta-Hydrolases"/>
    <property type="match status" value="1"/>
</dbReference>
<dbReference type="Gene3D" id="3.40.50.300">
    <property type="entry name" value="P-loop containing nucleotide triphosphate hydrolases"/>
    <property type="match status" value="1"/>
</dbReference>
<proteinExistence type="predicted"/>
<dbReference type="AlphaFoldDB" id="A0A9P5LF42"/>
<evidence type="ECO:0000313" key="2">
    <source>
        <dbReference type="EMBL" id="KAF7549262.1"/>
    </source>
</evidence>
<dbReference type="Gene3D" id="3.40.50.1820">
    <property type="entry name" value="alpha/beta hydrolase"/>
    <property type="match status" value="1"/>
</dbReference>
<dbReference type="EMBL" id="JAANBB010000126">
    <property type="protein sequence ID" value="KAF7549262.1"/>
    <property type="molecule type" value="Genomic_DNA"/>
</dbReference>
<gene>
    <name evidence="2" type="ORF">G7Z17_g6496</name>
</gene>
<dbReference type="InterPro" id="IPR027417">
    <property type="entry name" value="P-loop_NTPase"/>
</dbReference>
<dbReference type="PANTHER" id="PTHR48182">
    <property type="entry name" value="PROTEIN SERAC1"/>
    <property type="match status" value="1"/>
</dbReference>
<evidence type="ECO:0000259" key="1">
    <source>
        <dbReference type="Pfam" id="PF00931"/>
    </source>
</evidence>
<dbReference type="OrthoDB" id="626167at2759"/>
<accession>A0A9P5LF42</accession>
<dbReference type="Proteomes" id="UP000722485">
    <property type="component" value="Unassembled WGS sequence"/>
</dbReference>
<dbReference type="GO" id="GO:0043531">
    <property type="term" value="F:ADP binding"/>
    <property type="evidence" value="ECO:0007669"/>
    <property type="project" value="InterPro"/>
</dbReference>
<organism evidence="2 3">
    <name type="scientific">Cylindrodendrum hubeiense</name>
    <dbReference type="NCBI Taxonomy" id="595255"/>
    <lineage>
        <taxon>Eukaryota</taxon>
        <taxon>Fungi</taxon>
        <taxon>Dikarya</taxon>
        <taxon>Ascomycota</taxon>
        <taxon>Pezizomycotina</taxon>
        <taxon>Sordariomycetes</taxon>
        <taxon>Hypocreomycetidae</taxon>
        <taxon>Hypocreales</taxon>
        <taxon>Nectriaceae</taxon>
        <taxon>Cylindrodendrum</taxon>
    </lineage>
</organism>
<protein>
    <recommendedName>
        <fullName evidence="1">NB-ARC domain-containing protein</fullName>
    </recommendedName>
</protein>
<dbReference type="PANTHER" id="PTHR48182:SF3">
    <property type="entry name" value="DUF676 DOMAIN-CONTAINING PROTEIN"/>
    <property type="match status" value="1"/>
</dbReference>
<keyword evidence="3" id="KW-1185">Reference proteome</keyword>
<dbReference type="InterPro" id="IPR029058">
    <property type="entry name" value="AB_hydrolase_fold"/>
</dbReference>
<dbReference type="SUPFAM" id="SSF52540">
    <property type="entry name" value="P-loop containing nucleoside triphosphate hydrolases"/>
    <property type="match status" value="1"/>
</dbReference>
<sequence>MASHEQRHLGLRLVAPIGNDTNTTLDIIAIHGLGTESPRTWEYKKKPRHAGEVVNWLADANMLPAAIPEAKIFTYDWNANAFQDVPVRALLSHSDTLLTHLAESRGTGRRPIIFVASCFGGLVLAEAINRAAQQGSAYKEILMSIAGIIFLATPFRGSDAARQAQWKVVVGGIMGRQTSYQLIDDLNNQDKELHKITQSFAEIAGPESVQIPIRCFYETKKTELLRGLVTESSACLDTFERRGLDATHSGMNKFHGPEDANFQQVKVVMKILADKASSVVNDRQKFPLGRNKGFVGRELILDDIVRKIPPDIESGDCQRTAIEGLGGVGKTQVALEAIYRVYEAHVDCSIFWVPAISTASFENVYREIGQQMGIPELDNNQVDVKILIKVALSQETVGPWLLVIDNADDKELLFGDQGLCEYLPFSRRGSILFTTRNHEVATQLDIPVTNILNMAEMNLSEATQLLHKNLKRTQTRDMENPESLLSCLAHLPLAIKQASAYMAKTGMSTTKYFDYFQSSDRTQIELLSRDFEDRGRYKTIRNPIATTFFITFDHISRDAPLAAKYLEFICFLAEKDIPASLLPRGEDDLVVEEAIGTLKGYAFITEREVSSHFDIHRLVRLAMRNCNSH</sequence>
<name>A0A9P5LF42_9HYPO</name>
<dbReference type="InterPro" id="IPR052374">
    <property type="entry name" value="SERAC1"/>
</dbReference>
<dbReference type="Pfam" id="PF00931">
    <property type="entry name" value="NB-ARC"/>
    <property type="match status" value="1"/>
</dbReference>
<feature type="domain" description="NB-ARC" evidence="1">
    <location>
        <begin position="313"/>
        <end position="468"/>
    </location>
</feature>
<evidence type="ECO:0000313" key="3">
    <source>
        <dbReference type="Proteomes" id="UP000722485"/>
    </source>
</evidence>